<dbReference type="EMBL" id="AP010803">
    <property type="protein sequence ID" value="BAI95828.1"/>
    <property type="molecule type" value="Genomic_DNA"/>
</dbReference>
<sequence length="60" mass="6427">MEVGQAGAVNDAPTASASKAISPATGPAMIWKRGVQILFSRGRRDLHIEASSERRVHNLN</sequence>
<dbReference type="HOGENOM" id="CLU_2939417_0_0_5"/>
<dbReference type="KEGG" id="sjp:SJA_C1-09940"/>
<name>D4YZP6_SPHIU</name>
<dbReference type="Proteomes" id="UP000007753">
    <property type="component" value="Chromosome 1"/>
</dbReference>
<evidence type="ECO:0000256" key="1">
    <source>
        <dbReference type="SAM" id="MobiDB-lite"/>
    </source>
</evidence>
<reference evidence="2 3" key="1">
    <citation type="journal article" date="2010" name="J. Bacteriol.">
        <title>Complete genome sequence of the representative gamma-hexachlorocyclohexane-degrading bacterium Sphingobium japonicum UT26.</title>
        <authorList>
            <person name="Nagata Y."/>
            <person name="Ohtsubo Y."/>
            <person name="Endo R."/>
            <person name="Ichikawa N."/>
            <person name="Ankai A."/>
            <person name="Oguchi A."/>
            <person name="Fukui S."/>
            <person name="Fujita N."/>
            <person name="Tsuda M."/>
        </authorList>
    </citation>
    <scope>NUCLEOTIDE SEQUENCE [LARGE SCALE GENOMIC DNA]</scope>
    <source>
        <strain evidence="3">DSM 16413 / CCM 7287 / MTCC 6362 / UT26 / NBRC 101211 / UT26S</strain>
    </source>
</reference>
<gene>
    <name evidence="2" type="ordered locus">SJA_C1-09940</name>
</gene>
<protein>
    <submittedName>
        <fullName evidence="2">Uncharacterized protein</fullName>
    </submittedName>
</protein>
<dbReference type="AlphaFoldDB" id="D4YZP6"/>
<evidence type="ECO:0000313" key="2">
    <source>
        <dbReference type="EMBL" id="BAI95828.1"/>
    </source>
</evidence>
<keyword evidence="3" id="KW-1185">Reference proteome</keyword>
<organism evidence="2 3">
    <name type="scientific">Sphingobium indicum (strain DSM 16413 / CCM 7287 / MTCC 6362 / UT26 / NBRC 101211 / UT26S)</name>
    <name type="common">Sphingobium japonicum</name>
    <dbReference type="NCBI Taxonomy" id="452662"/>
    <lineage>
        <taxon>Bacteria</taxon>
        <taxon>Pseudomonadati</taxon>
        <taxon>Pseudomonadota</taxon>
        <taxon>Alphaproteobacteria</taxon>
        <taxon>Sphingomonadales</taxon>
        <taxon>Sphingomonadaceae</taxon>
        <taxon>Sphingobium</taxon>
    </lineage>
</organism>
<evidence type="ECO:0000313" key="3">
    <source>
        <dbReference type="Proteomes" id="UP000007753"/>
    </source>
</evidence>
<accession>D4YZP6</accession>
<proteinExistence type="predicted"/>
<feature type="region of interest" description="Disordered" evidence="1">
    <location>
        <begin position="1"/>
        <end position="23"/>
    </location>
</feature>